<dbReference type="GO" id="GO:0004109">
    <property type="term" value="F:coproporphyrinogen oxidase activity"/>
    <property type="evidence" value="ECO:0007669"/>
    <property type="project" value="InterPro"/>
</dbReference>
<dbReference type="RefSeq" id="WP_104935521.1">
    <property type="nucleotide sequence ID" value="NZ_CP021255.1"/>
</dbReference>
<evidence type="ECO:0000256" key="3">
    <source>
        <dbReference type="ARBA" id="ARBA00017228"/>
    </source>
</evidence>
<evidence type="ECO:0000256" key="9">
    <source>
        <dbReference type="ARBA" id="ARBA00023186"/>
    </source>
</evidence>
<dbReference type="Pfam" id="PF06969">
    <property type="entry name" value="HemN_C"/>
    <property type="match status" value="1"/>
</dbReference>
<dbReference type="PANTHER" id="PTHR13932">
    <property type="entry name" value="COPROPORPHYRINIGEN III OXIDASE"/>
    <property type="match status" value="1"/>
</dbReference>
<organism evidence="12 13">
    <name type="scientific">Desulfobulbus oralis</name>
    <dbReference type="NCBI Taxonomy" id="1986146"/>
    <lineage>
        <taxon>Bacteria</taxon>
        <taxon>Pseudomonadati</taxon>
        <taxon>Thermodesulfobacteriota</taxon>
        <taxon>Desulfobulbia</taxon>
        <taxon>Desulfobulbales</taxon>
        <taxon>Desulfobulbaceae</taxon>
        <taxon>Desulfobulbus</taxon>
    </lineage>
</organism>
<keyword evidence="4 10" id="KW-0349">Heme</keyword>
<reference evidence="12" key="1">
    <citation type="submission" date="2017-05" db="EMBL/GenBank/DDBJ databases">
        <authorList>
            <person name="Song R."/>
            <person name="Chenine A.L."/>
            <person name="Ruprecht R.M."/>
        </authorList>
    </citation>
    <scope>NUCLEOTIDE SEQUENCE</scope>
    <source>
        <strain evidence="12">ORNL</strain>
    </source>
</reference>
<keyword evidence="7 10" id="KW-0408">Iron</keyword>
<dbReference type="OrthoDB" id="9808022at2"/>
<dbReference type="InterPro" id="IPR058240">
    <property type="entry name" value="rSAM_sf"/>
</dbReference>
<evidence type="ECO:0000256" key="10">
    <source>
        <dbReference type="RuleBase" id="RU364116"/>
    </source>
</evidence>
<comment type="cofactor">
    <cofactor evidence="1">
        <name>[4Fe-4S] cluster</name>
        <dbReference type="ChEBI" id="CHEBI:49883"/>
    </cofactor>
</comment>
<dbReference type="KEGG" id="deo:CAY53_00785"/>
<feature type="domain" description="Radical SAM core" evidence="11">
    <location>
        <begin position="5"/>
        <end position="241"/>
    </location>
</feature>
<proteinExistence type="inferred from homology"/>
<dbReference type="CDD" id="cd01335">
    <property type="entry name" value="Radical_SAM"/>
    <property type="match status" value="1"/>
</dbReference>
<comment type="similarity">
    <text evidence="2">Belongs to the anaerobic coproporphyrinogen-III oxidase family. HemW subfamily.</text>
</comment>
<comment type="function">
    <text evidence="10">Probably acts as a heme chaperone, transferring heme to an unknown acceptor. Binds one molecule of heme per monomer, possibly covalently. Binds 1 [4Fe-4S] cluster. The cluster is coordinated with 3 cysteines and an exchangeable S-adenosyl-L-methionine.</text>
</comment>
<dbReference type="Pfam" id="PF04055">
    <property type="entry name" value="Radical_SAM"/>
    <property type="match status" value="1"/>
</dbReference>
<evidence type="ECO:0000313" key="12">
    <source>
        <dbReference type="EMBL" id="AVD70195.1"/>
    </source>
</evidence>
<keyword evidence="13" id="KW-1185">Reference proteome</keyword>
<evidence type="ECO:0000256" key="8">
    <source>
        <dbReference type="ARBA" id="ARBA00023014"/>
    </source>
</evidence>
<dbReference type="SFLD" id="SFLDG01082">
    <property type="entry name" value="B12-binding_domain_containing"/>
    <property type="match status" value="1"/>
</dbReference>
<name>A0A2L1GKJ4_9BACT</name>
<gene>
    <name evidence="12" type="ORF">CAY53_00785</name>
</gene>
<protein>
    <recommendedName>
        <fullName evidence="3 10">Heme chaperone HemW</fullName>
    </recommendedName>
</protein>
<keyword evidence="10" id="KW-0963">Cytoplasm</keyword>
<keyword evidence="10" id="KW-0004">4Fe-4S</keyword>
<evidence type="ECO:0000256" key="2">
    <source>
        <dbReference type="ARBA" id="ARBA00006100"/>
    </source>
</evidence>
<evidence type="ECO:0000256" key="1">
    <source>
        <dbReference type="ARBA" id="ARBA00001966"/>
    </source>
</evidence>
<accession>A0A2L1GKJ4</accession>
<dbReference type="InterPro" id="IPR004559">
    <property type="entry name" value="HemW-like"/>
</dbReference>
<dbReference type="InterPro" id="IPR007197">
    <property type="entry name" value="rSAM"/>
</dbReference>
<dbReference type="Gene3D" id="3.20.20.70">
    <property type="entry name" value="Aldolase class I"/>
    <property type="match status" value="1"/>
</dbReference>
<dbReference type="AlphaFoldDB" id="A0A2L1GKJ4"/>
<dbReference type="InterPro" id="IPR013785">
    <property type="entry name" value="Aldolase_TIM"/>
</dbReference>
<dbReference type="SFLD" id="SFLDS00029">
    <property type="entry name" value="Radical_SAM"/>
    <property type="match status" value="1"/>
</dbReference>
<keyword evidence="6 10" id="KW-0479">Metal-binding</keyword>
<dbReference type="GO" id="GO:0046872">
    <property type="term" value="F:metal ion binding"/>
    <property type="evidence" value="ECO:0007669"/>
    <property type="project" value="UniProtKB-UniRule"/>
</dbReference>
<keyword evidence="5 10" id="KW-0949">S-adenosyl-L-methionine</keyword>
<evidence type="ECO:0000256" key="7">
    <source>
        <dbReference type="ARBA" id="ARBA00023004"/>
    </source>
</evidence>
<dbReference type="InterPro" id="IPR006638">
    <property type="entry name" value="Elp3/MiaA/NifB-like_rSAM"/>
</dbReference>
<dbReference type="GO" id="GO:0006779">
    <property type="term" value="P:porphyrin-containing compound biosynthetic process"/>
    <property type="evidence" value="ECO:0007669"/>
    <property type="project" value="InterPro"/>
</dbReference>
<dbReference type="NCBIfam" id="TIGR00539">
    <property type="entry name" value="hemN_rel"/>
    <property type="match status" value="1"/>
</dbReference>
<evidence type="ECO:0000256" key="5">
    <source>
        <dbReference type="ARBA" id="ARBA00022691"/>
    </source>
</evidence>
<dbReference type="PROSITE" id="PS51918">
    <property type="entry name" value="RADICAL_SAM"/>
    <property type="match status" value="1"/>
</dbReference>
<keyword evidence="9 10" id="KW-0143">Chaperone</keyword>
<dbReference type="PANTHER" id="PTHR13932:SF5">
    <property type="entry name" value="RADICAL S-ADENOSYL METHIONINE DOMAIN-CONTAINING PROTEIN 1, MITOCHONDRIAL"/>
    <property type="match status" value="1"/>
</dbReference>
<dbReference type="Proteomes" id="UP000239867">
    <property type="component" value="Chromosome"/>
</dbReference>
<dbReference type="SMART" id="SM00729">
    <property type="entry name" value="Elp3"/>
    <property type="match status" value="1"/>
</dbReference>
<dbReference type="SUPFAM" id="SSF102114">
    <property type="entry name" value="Radical SAM enzymes"/>
    <property type="match status" value="1"/>
</dbReference>
<keyword evidence="8 10" id="KW-0411">Iron-sulfur</keyword>
<dbReference type="EMBL" id="CP021255">
    <property type="protein sequence ID" value="AVD70195.1"/>
    <property type="molecule type" value="Genomic_DNA"/>
</dbReference>
<comment type="subcellular location">
    <subcellularLocation>
        <location evidence="10">Cytoplasm</location>
    </subcellularLocation>
</comment>
<evidence type="ECO:0000256" key="6">
    <source>
        <dbReference type="ARBA" id="ARBA00022723"/>
    </source>
</evidence>
<evidence type="ECO:0000256" key="4">
    <source>
        <dbReference type="ARBA" id="ARBA00022617"/>
    </source>
</evidence>
<evidence type="ECO:0000313" key="13">
    <source>
        <dbReference type="Proteomes" id="UP000239867"/>
    </source>
</evidence>
<dbReference type="GO" id="GO:0051539">
    <property type="term" value="F:4 iron, 4 sulfur cluster binding"/>
    <property type="evidence" value="ECO:0007669"/>
    <property type="project" value="UniProtKB-UniRule"/>
</dbReference>
<dbReference type="InterPro" id="IPR034505">
    <property type="entry name" value="Coproporphyrinogen-III_oxidase"/>
</dbReference>
<sequence length="386" mass="41826">MAEHTPLAQRAGLYLHVPFCQRKCPYCGFSSRPPRDGDFACYFKAVLAQLHTVARLPEIRELRFASVFFGGGTPSLLPAGMLASLLHACTAALNCAADREISVEVNPGTIGAPALQVLRKAGFNRLSVGVQSFCDAELRRLGRIHSAAEAGKAVAMARAAGFANISLDLMYGLPGQSAADWQHSLEAALALEPQHLALYELTPEAGTPLAAALERGAIRLPEEDEVLAMMAITRRLMAGTALARYEISNYARPGLQCRHNLNYWENGFYLGLGPGAVSAFGGGRFAIPPGLTRYRERAASGQPAWDAGERLDREAAFRETVIMGLRMIRGISAAALQRRFALDLRRYYGPVLERLLAQKLVVWHGDLLALSDSGLLLANQVMAELV</sequence>
<reference evidence="12" key="2">
    <citation type="journal article" date="2018" name="MBio">
        <title>Insights into the evolution of host association through the isolation and characterization of a novel human periodontal pathobiont, Desulfobulbus oralis.</title>
        <authorList>
            <person name="Cross K.L."/>
            <person name="Chirania P."/>
            <person name="Xiong W."/>
            <person name="Beall C.J."/>
            <person name="Elkins J.G."/>
            <person name="Giannone R.J."/>
            <person name="Griffen A.L."/>
            <person name="Guss A.M."/>
            <person name="Hettich R.L."/>
            <person name="Joshi S.S."/>
            <person name="Mokrzan E.M."/>
            <person name="Martin R.K."/>
            <person name="Zhulin I.B."/>
            <person name="Leys E.J."/>
            <person name="Podar M."/>
        </authorList>
    </citation>
    <scope>NUCLEOTIDE SEQUENCE [LARGE SCALE GENOMIC DNA]</scope>
    <source>
        <strain evidence="12">ORNL</strain>
    </source>
</reference>
<dbReference type="GO" id="GO:0005737">
    <property type="term" value="C:cytoplasm"/>
    <property type="evidence" value="ECO:0007669"/>
    <property type="project" value="UniProtKB-SubCell"/>
</dbReference>
<evidence type="ECO:0000259" key="11">
    <source>
        <dbReference type="PROSITE" id="PS51918"/>
    </source>
</evidence>
<dbReference type="SFLD" id="SFLDF00288">
    <property type="entry name" value="HemN-like__clustered_with_nucl"/>
    <property type="match status" value="1"/>
</dbReference>
<dbReference type="SFLD" id="SFLDF00562">
    <property type="entry name" value="HemN-like__clustered_with_heat"/>
    <property type="match status" value="1"/>
</dbReference>
<dbReference type="SFLD" id="SFLDG01065">
    <property type="entry name" value="anaerobic_coproporphyrinogen-I"/>
    <property type="match status" value="1"/>
</dbReference>
<dbReference type="InterPro" id="IPR010723">
    <property type="entry name" value="HemN_C"/>
</dbReference>